<reference evidence="1 2" key="1">
    <citation type="submission" date="2019-07" db="EMBL/GenBank/DDBJ databases">
        <title>Whole genome shotgun sequence of Terrabacter aerolatus NBRC 106305.</title>
        <authorList>
            <person name="Hosoyama A."/>
            <person name="Uohara A."/>
            <person name="Ohji S."/>
            <person name="Ichikawa N."/>
        </authorList>
    </citation>
    <scope>NUCLEOTIDE SEQUENCE [LARGE SCALE GENOMIC DNA]</scope>
    <source>
        <strain evidence="1 2">NBRC 106305</strain>
    </source>
</reference>
<organism evidence="1 2">
    <name type="scientific">Terrabacter aerolatus</name>
    <dbReference type="NCBI Taxonomy" id="422442"/>
    <lineage>
        <taxon>Bacteria</taxon>
        <taxon>Bacillati</taxon>
        <taxon>Actinomycetota</taxon>
        <taxon>Actinomycetes</taxon>
        <taxon>Micrococcales</taxon>
        <taxon>Intrasporangiaceae</taxon>
        <taxon>Terrabacter</taxon>
    </lineage>
</organism>
<gene>
    <name evidence="1" type="ORF">TAE01_29480</name>
</gene>
<evidence type="ECO:0000313" key="2">
    <source>
        <dbReference type="Proteomes" id="UP000321534"/>
    </source>
</evidence>
<accession>A0A512D3U4</accession>
<dbReference type="OrthoDB" id="4869071at2"/>
<dbReference type="Proteomes" id="UP000321534">
    <property type="component" value="Unassembled WGS sequence"/>
</dbReference>
<evidence type="ECO:0000313" key="1">
    <source>
        <dbReference type="EMBL" id="GEO31138.1"/>
    </source>
</evidence>
<sequence length="122" mass="12887">METPNDLAAFLIKAAATVVRLNLALGPDDEGFRQLAIGDMVDGIRLLDPWDGLRERLLAGDDPVAALSRAFSQQAEAYTEAAARATVALVDHAVRHLDTAGGVEAVAGFLDDLQHQQGQPAA</sequence>
<proteinExistence type="predicted"/>
<comment type="caution">
    <text evidence="1">The sequence shown here is derived from an EMBL/GenBank/DDBJ whole genome shotgun (WGS) entry which is preliminary data.</text>
</comment>
<name>A0A512D3U4_9MICO</name>
<dbReference type="EMBL" id="BJYX01000016">
    <property type="protein sequence ID" value="GEO31138.1"/>
    <property type="molecule type" value="Genomic_DNA"/>
</dbReference>
<dbReference type="RefSeq" id="WP_147067548.1">
    <property type="nucleotide sequence ID" value="NZ_BAAARO010000011.1"/>
</dbReference>
<protein>
    <submittedName>
        <fullName evidence="1">Uncharacterized protein</fullName>
    </submittedName>
</protein>
<keyword evidence="2" id="KW-1185">Reference proteome</keyword>
<dbReference type="AlphaFoldDB" id="A0A512D3U4"/>